<feature type="transmembrane region" description="Helical" evidence="1">
    <location>
        <begin position="123"/>
        <end position="140"/>
    </location>
</feature>
<dbReference type="InterPro" id="IPR000620">
    <property type="entry name" value="EamA_dom"/>
</dbReference>
<organism evidence="3 4">
    <name type="scientific">Candidatus Desulfacyla euxinica</name>
    <dbReference type="NCBI Taxonomy" id="2841693"/>
    <lineage>
        <taxon>Bacteria</taxon>
        <taxon>Deltaproteobacteria</taxon>
        <taxon>Candidatus Desulfacyla</taxon>
    </lineage>
</organism>
<dbReference type="InterPro" id="IPR037185">
    <property type="entry name" value="EmrE-like"/>
</dbReference>
<keyword evidence="1" id="KW-1133">Transmembrane helix</keyword>
<evidence type="ECO:0000313" key="3">
    <source>
        <dbReference type="EMBL" id="MBC8178307.1"/>
    </source>
</evidence>
<dbReference type="GO" id="GO:0016020">
    <property type="term" value="C:membrane"/>
    <property type="evidence" value="ECO:0007669"/>
    <property type="project" value="InterPro"/>
</dbReference>
<keyword evidence="1" id="KW-0812">Transmembrane</keyword>
<evidence type="ECO:0000313" key="4">
    <source>
        <dbReference type="Proteomes" id="UP000650524"/>
    </source>
</evidence>
<evidence type="ECO:0000259" key="2">
    <source>
        <dbReference type="Pfam" id="PF00892"/>
    </source>
</evidence>
<proteinExistence type="predicted"/>
<feature type="domain" description="EamA" evidence="2">
    <location>
        <begin position="151"/>
        <end position="286"/>
    </location>
</feature>
<feature type="transmembrane region" description="Helical" evidence="1">
    <location>
        <begin position="67"/>
        <end position="86"/>
    </location>
</feature>
<reference evidence="3 4" key="1">
    <citation type="submission" date="2020-08" db="EMBL/GenBank/DDBJ databases">
        <title>Bridging the membrane lipid divide: bacteria of the FCB group superphylum have the potential to synthesize archaeal ether lipids.</title>
        <authorList>
            <person name="Villanueva L."/>
            <person name="Von Meijenfeldt F.A.B."/>
            <person name="Westbye A.B."/>
            <person name="Yadav S."/>
            <person name="Hopmans E.C."/>
            <person name="Dutilh B.E."/>
            <person name="Sinninghe Damste J.S."/>
        </authorList>
    </citation>
    <scope>NUCLEOTIDE SEQUENCE [LARGE SCALE GENOMIC DNA]</scope>
    <source>
        <strain evidence="3">NIOZ-UU27</strain>
    </source>
</reference>
<comment type="caution">
    <text evidence="3">The sequence shown here is derived from an EMBL/GenBank/DDBJ whole genome shotgun (WGS) entry which is preliminary data.</text>
</comment>
<dbReference type="SUPFAM" id="SSF103481">
    <property type="entry name" value="Multidrug resistance efflux transporter EmrE"/>
    <property type="match status" value="2"/>
</dbReference>
<feature type="transmembrane region" description="Helical" evidence="1">
    <location>
        <begin position="274"/>
        <end position="292"/>
    </location>
</feature>
<feature type="domain" description="EamA" evidence="2">
    <location>
        <begin position="8"/>
        <end position="138"/>
    </location>
</feature>
<gene>
    <name evidence="3" type="ORF">H8E19_12955</name>
</gene>
<feature type="transmembrane region" description="Helical" evidence="1">
    <location>
        <begin position="215"/>
        <end position="234"/>
    </location>
</feature>
<feature type="transmembrane region" description="Helical" evidence="1">
    <location>
        <begin position="152"/>
        <end position="170"/>
    </location>
</feature>
<name>A0A8J6MZT7_9DELT</name>
<keyword evidence="1" id="KW-0472">Membrane</keyword>
<dbReference type="Proteomes" id="UP000650524">
    <property type="component" value="Unassembled WGS sequence"/>
</dbReference>
<feature type="transmembrane region" description="Helical" evidence="1">
    <location>
        <begin position="182"/>
        <end position="203"/>
    </location>
</feature>
<dbReference type="EMBL" id="JACNJD010000271">
    <property type="protein sequence ID" value="MBC8178307.1"/>
    <property type="molecule type" value="Genomic_DNA"/>
</dbReference>
<dbReference type="AlphaFoldDB" id="A0A8J6MZT7"/>
<protein>
    <submittedName>
        <fullName evidence="3">DMT family transporter</fullName>
    </submittedName>
</protein>
<dbReference type="Pfam" id="PF00892">
    <property type="entry name" value="EamA"/>
    <property type="match status" value="2"/>
</dbReference>
<feature type="transmembrane region" description="Helical" evidence="1">
    <location>
        <begin position="98"/>
        <end position="116"/>
    </location>
</feature>
<feature type="transmembrane region" description="Helical" evidence="1">
    <location>
        <begin position="7"/>
        <end position="26"/>
    </location>
</feature>
<feature type="transmembrane region" description="Helical" evidence="1">
    <location>
        <begin position="246"/>
        <end position="268"/>
    </location>
</feature>
<sequence>MNYRGRFLGILQLTAGAIMISFSPVYVKLAHVGPITSGFYRMLFGGLILSAIVWLRGEKLSHGPRYVLMALVCSIFLALDTTFWHWSIRYVGPGLATLLANFQVFFLAAFGAIVLGEKLTMKLLISIPLAMFGLYLIAGLNWNDLGADYKTGILFGLIAAICYAAYILILRKSQSGSVRTTGLSTIALISLLTALIMGLEAWVQKEGFYIPDLQSWGALLGYGVVSQALGWVLITGGLVKLEASVVGLILLLQPALAFVWDILFFARSTAPSEILGALLTMFAIYLGTATRARD</sequence>
<feature type="transmembrane region" description="Helical" evidence="1">
    <location>
        <begin position="38"/>
        <end position="55"/>
    </location>
</feature>
<evidence type="ECO:0000256" key="1">
    <source>
        <dbReference type="SAM" id="Phobius"/>
    </source>
</evidence>
<dbReference type="PANTHER" id="PTHR22911">
    <property type="entry name" value="ACYL-MALONYL CONDENSING ENZYME-RELATED"/>
    <property type="match status" value="1"/>
</dbReference>
<accession>A0A8J6MZT7</accession>